<evidence type="ECO:0000313" key="3">
    <source>
        <dbReference type="Proteomes" id="UP000045051"/>
    </source>
</evidence>
<evidence type="ECO:0000313" key="2">
    <source>
        <dbReference type="EMBL" id="CEN43399.1"/>
    </source>
</evidence>
<evidence type="ECO:0000256" key="1">
    <source>
        <dbReference type="SAM" id="SignalP"/>
    </source>
</evidence>
<feature type="chain" id="PRO_5002116196" description="Porin" evidence="1">
    <location>
        <begin position="21"/>
        <end position="420"/>
    </location>
</feature>
<gene>
    <name evidence="2" type="ORF">CCAND38_100052</name>
</gene>
<dbReference type="EMBL" id="CDOI01000002">
    <property type="protein sequence ID" value="CEN43399.1"/>
    <property type="molecule type" value="Genomic_DNA"/>
</dbReference>
<proteinExistence type="predicted"/>
<accession>A0A0B7HXS8</accession>
<keyword evidence="1" id="KW-0732">Signal</keyword>
<sequence length="420" mass="47490">MKTKDIFIALVTLFSVNSYAQLLKHTFDEKGETYIQAGIRGQFWGRYVATNPGTTINKEPVSETFDFSVRRYRISFQAQIKKNLFFYMQLGNNNINQKTIRSSDVRLLDMLGEYTFSNKFKLGVGKLSFTGAGRFVDIANGSMLNLDPSVHQLFTLNQLDDTGRNIGMYAKGQLGKFDYNVSIHSMAIPTDAQVTDFNYSRKYTSLGYSTYVKYEFLEDESNRTPYSGGVGTYIGKKKILNIGVGYGYKSKMFERTVGANKTYDDHRNLGIDFFMDMPISAKNNAITAYLGYNNLFFGEDYVRNIGVNSIFDSSGTSFNGGGNAFPVIGTGNTLLLQLGYLLSKSEKNNTRYQPYFGWKLADFEGLNQSVNSYALGLNVYFNGHRSKLTFGYHNRPIFDATTKKVDSRKGTYVIQYQIEI</sequence>
<organism evidence="2 3">
    <name type="scientific">Capnocytophaga canis</name>
    <dbReference type="NCBI Taxonomy" id="1848903"/>
    <lineage>
        <taxon>Bacteria</taxon>
        <taxon>Pseudomonadati</taxon>
        <taxon>Bacteroidota</taxon>
        <taxon>Flavobacteriia</taxon>
        <taxon>Flavobacteriales</taxon>
        <taxon>Flavobacteriaceae</taxon>
        <taxon>Capnocytophaga</taxon>
    </lineage>
</organism>
<name>A0A0B7HXS8_9FLAO</name>
<dbReference type="Proteomes" id="UP000045051">
    <property type="component" value="Unassembled WGS sequence"/>
</dbReference>
<dbReference type="AlphaFoldDB" id="A0A0B7HXS8"/>
<reference evidence="2 3" key="1">
    <citation type="submission" date="2015-01" db="EMBL/GenBank/DDBJ databases">
        <authorList>
            <person name="Xiang T."/>
            <person name="Song Y."/>
            <person name="Huang L."/>
            <person name="Wang B."/>
            <person name="Wu P."/>
        </authorList>
    </citation>
    <scope>NUCLEOTIDE SEQUENCE [LARGE SCALE GENOMIC DNA]</scope>
    <source>
        <strain evidence="2 3">CcD38</strain>
    </source>
</reference>
<protein>
    <recommendedName>
        <fullName evidence="4">Porin</fullName>
    </recommendedName>
</protein>
<keyword evidence="3" id="KW-1185">Reference proteome</keyword>
<feature type="signal peptide" evidence="1">
    <location>
        <begin position="1"/>
        <end position="20"/>
    </location>
</feature>
<evidence type="ECO:0008006" key="4">
    <source>
        <dbReference type="Google" id="ProtNLM"/>
    </source>
</evidence>
<dbReference type="RefSeq" id="WP_042343066.1">
    <property type="nucleotide sequence ID" value="NZ_CDOI01000002.1"/>
</dbReference>